<dbReference type="InterPro" id="IPR025054">
    <property type="entry name" value="DUF3991"/>
</dbReference>
<dbReference type="InterPro" id="IPR010359">
    <property type="entry name" value="IrrE_HExxH"/>
</dbReference>
<name>A0AAW8UQ60_ENTCA</name>
<feature type="domain" description="N-terminal" evidence="3">
    <location>
        <begin position="488"/>
        <end position="610"/>
    </location>
</feature>
<dbReference type="Pfam" id="PF13154">
    <property type="entry name" value="DUF3991"/>
    <property type="match status" value="1"/>
</dbReference>
<feature type="coiled-coil region" evidence="1">
    <location>
        <begin position="6"/>
        <end position="36"/>
    </location>
</feature>
<feature type="domain" description="IrrE N-terminal-like" evidence="2">
    <location>
        <begin position="683"/>
        <end position="747"/>
    </location>
</feature>
<feature type="coiled-coil region" evidence="1">
    <location>
        <begin position="132"/>
        <end position="162"/>
    </location>
</feature>
<protein>
    <submittedName>
        <fullName evidence="5">DUF3991 domain-containing protein</fullName>
    </submittedName>
</protein>
<organism evidence="5 6">
    <name type="scientific">Enterococcus casseliflavus</name>
    <name type="common">Enterococcus flavescens</name>
    <dbReference type="NCBI Taxonomy" id="37734"/>
    <lineage>
        <taxon>Bacteria</taxon>
        <taxon>Bacillati</taxon>
        <taxon>Bacillota</taxon>
        <taxon>Bacilli</taxon>
        <taxon>Lactobacillales</taxon>
        <taxon>Enterococcaceae</taxon>
        <taxon>Enterococcus</taxon>
    </lineage>
</organism>
<reference evidence="5" key="1">
    <citation type="submission" date="2023-03" db="EMBL/GenBank/DDBJ databases">
        <authorList>
            <person name="Shen W."/>
            <person name="Cai J."/>
        </authorList>
    </citation>
    <scope>NUCLEOTIDE SEQUENCE</scope>
    <source>
        <strain evidence="5">K72-2</strain>
    </source>
</reference>
<dbReference type="Pfam" id="PF13155">
    <property type="entry name" value="Toprim_2"/>
    <property type="match status" value="1"/>
</dbReference>
<evidence type="ECO:0000313" key="5">
    <source>
        <dbReference type="EMBL" id="MDT2966379.1"/>
    </source>
</evidence>
<evidence type="ECO:0000259" key="2">
    <source>
        <dbReference type="Pfam" id="PF06114"/>
    </source>
</evidence>
<dbReference type="Pfam" id="PF06114">
    <property type="entry name" value="Peptidase_M78"/>
    <property type="match status" value="1"/>
</dbReference>
<keyword evidence="1" id="KW-0175">Coiled coil</keyword>
<dbReference type="Pfam" id="PF08401">
    <property type="entry name" value="ArdcN"/>
    <property type="match status" value="1"/>
</dbReference>
<evidence type="ECO:0000259" key="3">
    <source>
        <dbReference type="Pfam" id="PF08401"/>
    </source>
</evidence>
<feature type="coiled-coil region" evidence="1">
    <location>
        <begin position="62"/>
        <end position="89"/>
    </location>
</feature>
<dbReference type="Gene3D" id="3.40.1360.10">
    <property type="match status" value="1"/>
</dbReference>
<dbReference type="GO" id="GO:0003697">
    <property type="term" value="F:single-stranded DNA binding"/>
    <property type="evidence" value="ECO:0007669"/>
    <property type="project" value="InterPro"/>
</dbReference>
<evidence type="ECO:0000313" key="6">
    <source>
        <dbReference type="Proteomes" id="UP001268896"/>
    </source>
</evidence>
<accession>A0AAW8UQ60</accession>
<dbReference type="RefSeq" id="WP_311904720.1">
    <property type="nucleotide sequence ID" value="NZ_JARQDV010000036.1"/>
</dbReference>
<dbReference type="AlphaFoldDB" id="A0AAW8UQ60"/>
<comment type="caution">
    <text evidence="5">The sequence shown here is derived from an EMBL/GenBank/DDBJ whole genome shotgun (WGS) entry which is preliminary data.</text>
</comment>
<dbReference type="EMBL" id="JARQDV010000036">
    <property type="protein sequence ID" value="MDT2966379.1"/>
    <property type="molecule type" value="Genomic_DNA"/>
</dbReference>
<evidence type="ECO:0000259" key="4">
    <source>
        <dbReference type="Pfam" id="PF13154"/>
    </source>
</evidence>
<sequence length="1140" mass="130972">MEQQDNDRQEIDNSRLARAKRKLERLKREYSAQISRVYDHQAQTNGQPMNDKANGRSFFNRQEQLEGRARTLLREIEAQEERISTLEYQKERKELGLNKQGGLIMRIDNIPMIKAEIEQAKQGNSMYSAATIRKYEKQLVELEELKRRSERADKHMNEQAQKMIESGRLTQWKKNPMIYFVKGYRKLAVELTESGTFESSQRYAAKTEAEQSVISDILNELTGDTTEVPNATKDQEAALNHFYRVEFNEGSESIRNFEGEIVSQPLIEEIKRLDRPMESGYYKFYFQEIKDGEIVDAFRLDVGDGVNSNQDYYKQLESLAAKDKTNAVTNDHSKAAYYLRIENHAEGAFFRIYTDEENIFKSTVASYEFDLHAKLTEENIWFSQDHKEAEEKLNDDFLVNNRLNPKYLSSFISQWNDYKKQNNIYMGVPIDHGLIEFDPSDYYKGTSVPLTQGKLTVVNLNTQKKVEPSEEEQSVKKRKSAEELKKETDQLVKDAMENIKNHFDDPEDVLELGAFMSKFYNYSLKNTALIQKQLPHAHAVAGAKKFKEAGFFIRKGEKAIRVLAPTTYKCFINEQGRSQSLSKATKQQKEKILKGELKTEERRAFKNVPVFDISQTTATADDLPKIFPNRPYNFDLTKATNTKLLYQSLETYALSEGLTIIDDLTTVTPVLGTAKGAYGQGIDGSEMLFMNPRFTQAEQVPTMIHELAHAKLHSKTSNSNYSSSVKEFQAELAAYIVAHHYGIDTKEESIPYIAAWTKNGQTVEDKLAQMEEVKVFSRQMIEQIDTQLMIHQELEQKEQEKAPTVEKQKLTESQKTYKTFSEQIAFAKTVSILDIALKNGIDLIQDSKKQYRLADNHSLVITADKNLFIENNGNFGGGPIDFVQKVVGIEDFKSAVHHITDSEYEISDVAPSEQREFTYNKENERDFVRAKKYLIDDRCIDEEIVSVLHNKGLLQQDKRNNVLLLWNDHGKIAGCSEKGTIPDSTWKKIQTGSDSKIGFNVRNGEPKKLKFFEAGVDLMSYMSLNKSDLKDTWFVSMEGLKPETVYHYLEEAQQVSPSGIEEIALCVDNDEAGKAFFDKFQQFTFNQKEKAPLEFQAEFPQAPVGQETQKWDWNNELVYQVNEGENQRKKSLESEPALSL</sequence>
<dbReference type="SUPFAM" id="SSF57783">
    <property type="entry name" value="Zinc beta-ribbon"/>
    <property type="match status" value="1"/>
</dbReference>
<dbReference type="Proteomes" id="UP001268896">
    <property type="component" value="Unassembled WGS sequence"/>
</dbReference>
<feature type="domain" description="DUF3991" evidence="4">
    <location>
        <begin position="932"/>
        <end position="1004"/>
    </location>
</feature>
<gene>
    <name evidence="5" type="ORF">P7I32_17555</name>
</gene>
<evidence type="ECO:0000256" key="1">
    <source>
        <dbReference type="SAM" id="Coils"/>
    </source>
</evidence>
<dbReference type="InterPro" id="IPR013610">
    <property type="entry name" value="ArdC_N"/>
</dbReference>
<proteinExistence type="predicted"/>